<evidence type="ECO:0000313" key="1">
    <source>
        <dbReference type="EMBL" id="SVC09075.1"/>
    </source>
</evidence>
<dbReference type="AlphaFoldDB" id="A0A382JBV7"/>
<dbReference type="InterPro" id="IPR011050">
    <property type="entry name" value="Pectin_lyase_fold/virulence"/>
</dbReference>
<dbReference type="EMBL" id="UINC01073015">
    <property type="protein sequence ID" value="SVC09075.1"/>
    <property type="molecule type" value="Genomic_DNA"/>
</dbReference>
<dbReference type="InterPro" id="IPR012334">
    <property type="entry name" value="Pectin_lyas_fold"/>
</dbReference>
<dbReference type="SUPFAM" id="SSF51126">
    <property type="entry name" value="Pectin lyase-like"/>
    <property type="match status" value="1"/>
</dbReference>
<organism evidence="1">
    <name type="scientific">marine metagenome</name>
    <dbReference type="NCBI Taxonomy" id="408172"/>
    <lineage>
        <taxon>unclassified sequences</taxon>
        <taxon>metagenomes</taxon>
        <taxon>ecological metagenomes</taxon>
    </lineage>
</organism>
<sequence length="348" mass="37745">RTVWLAAAHESFGDGGAASKPIDASTAAKLGQALDRLAGEQGHYGDGLVLRFLPGEYETHGIRVRPRWHVIGAGIGRTAFRLVPGAEHRKIKSAYHSVISGGWGPQFAPGPDGGRLAKRDFDNIRIAGISIDCNWDGMKQALGPILKKASGIDLMAKQALVERVQVSRFGAVGGRPSWREVFPIRVISGMGDGASLPGYRDSIIEIRHCVVENFVRGPEAGTDWPYCTGIMVSHRGTDPENGTVRARVHHNEIRNIPNGIALGGAFLQRAQFYENTVTNCGIGFNFDTGGNRGVVIRDNRFVACVGGGSVNDGKAFEIWDNTFQLIAPGAPRFAYWHNGLRLWDHTRG</sequence>
<feature type="non-terminal residue" evidence="1">
    <location>
        <position position="1"/>
    </location>
</feature>
<evidence type="ECO:0008006" key="2">
    <source>
        <dbReference type="Google" id="ProtNLM"/>
    </source>
</evidence>
<dbReference type="Gene3D" id="2.160.20.10">
    <property type="entry name" value="Single-stranded right-handed beta-helix, Pectin lyase-like"/>
    <property type="match status" value="1"/>
</dbReference>
<accession>A0A382JBV7</accession>
<gene>
    <name evidence="1" type="ORF">METZ01_LOCUS261929</name>
</gene>
<protein>
    <recommendedName>
        <fullName evidence="2">Right handed beta helix domain-containing protein</fullName>
    </recommendedName>
</protein>
<proteinExistence type="predicted"/>
<name>A0A382JBV7_9ZZZZ</name>
<reference evidence="1" key="1">
    <citation type="submission" date="2018-05" db="EMBL/GenBank/DDBJ databases">
        <authorList>
            <person name="Lanie J.A."/>
            <person name="Ng W.-L."/>
            <person name="Kazmierczak K.M."/>
            <person name="Andrzejewski T.M."/>
            <person name="Davidsen T.M."/>
            <person name="Wayne K.J."/>
            <person name="Tettelin H."/>
            <person name="Glass J.I."/>
            <person name="Rusch D."/>
            <person name="Podicherti R."/>
            <person name="Tsui H.-C.T."/>
            <person name="Winkler M.E."/>
        </authorList>
    </citation>
    <scope>NUCLEOTIDE SEQUENCE</scope>
</reference>
<feature type="non-terminal residue" evidence="1">
    <location>
        <position position="348"/>
    </location>
</feature>